<dbReference type="Proteomes" id="UP000595221">
    <property type="component" value="Chromosome"/>
</dbReference>
<reference evidence="1 2" key="1">
    <citation type="submission" date="2020-12" db="EMBL/GenBank/DDBJ databases">
        <title>FDA dAtabase for Regulatory Grade micrObial Sequences (FDA-ARGOS): Supporting development and validation of Infectious Disease Dx tests.</title>
        <authorList>
            <person name="Sproer C."/>
            <person name="Gronow S."/>
            <person name="Severitt S."/>
            <person name="Schroder I."/>
            <person name="Tallon L."/>
            <person name="Sadzewicz L."/>
            <person name="Zhao X."/>
            <person name="Boylan J."/>
            <person name="Ott S."/>
            <person name="Bowen H."/>
            <person name="Vavikolanu K."/>
            <person name="Mehta A."/>
            <person name="Aluvathingal J."/>
            <person name="Nadendla S."/>
            <person name="Lowell S."/>
            <person name="Myers T."/>
            <person name="Yan Y."/>
            <person name="Sichtig H."/>
        </authorList>
    </citation>
    <scope>NUCLEOTIDE SEQUENCE [LARGE SCALE GENOMIC DNA]</scope>
    <source>
        <strain evidence="1 2">FDAARGOS_1001</strain>
    </source>
</reference>
<dbReference type="GO" id="GO:0009307">
    <property type="term" value="P:DNA restriction-modification system"/>
    <property type="evidence" value="ECO:0007669"/>
    <property type="project" value="InterPro"/>
</dbReference>
<evidence type="ECO:0008006" key="3">
    <source>
        <dbReference type="Google" id="ProtNLM"/>
    </source>
</evidence>
<dbReference type="InterPro" id="IPR011335">
    <property type="entry name" value="Restrct_endonuc-II-like"/>
</dbReference>
<dbReference type="AlphaFoldDB" id="A0A7T4MVD1"/>
<dbReference type="RefSeq" id="WP_198490968.1">
    <property type="nucleotide sequence ID" value="NZ_CP066078.1"/>
</dbReference>
<dbReference type="SUPFAM" id="SSF52980">
    <property type="entry name" value="Restriction endonuclease-like"/>
    <property type="match status" value="1"/>
</dbReference>
<organism evidence="1 2">
    <name type="scientific">Rothia kristinae</name>
    <dbReference type="NCBI Taxonomy" id="37923"/>
    <lineage>
        <taxon>Bacteria</taxon>
        <taxon>Bacillati</taxon>
        <taxon>Actinomycetota</taxon>
        <taxon>Actinomycetes</taxon>
        <taxon>Micrococcales</taxon>
        <taxon>Micrococcaceae</taxon>
        <taxon>Rothia</taxon>
    </lineage>
</organism>
<evidence type="ECO:0000313" key="2">
    <source>
        <dbReference type="Proteomes" id="UP000595221"/>
    </source>
</evidence>
<gene>
    <name evidence="1" type="ORF">I6H58_04580</name>
</gene>
<sequence>MRNTWWITRPKRDLALVPLYLTAIANIAEGTPWRTPGKKTELAVEANLEAEGVKTPGKRRDRGGGGARTYRSWMKGLGLAFMDDDDQFQLTLAGAALVQGAPPLPILKNQVLILKLQFPSATAHKGLAGVHDRFQVRPAIFILQLLTDPRLGGTLAERDEVGKIATCYGTSNDQATVDDVVERILAHRKDGDASLEPDYITKFGVTPRTPNPSMAKVVENLGNIANTLGNWLGYSQLIIREAGQWEITAGAEDEVKQIIQDALDTPLIPHPDDEERFQRRFGLTPGKTKDTRRLGQDRTVTSSEVKEREINTAFMRAAGSQIITRIDSTIIDQIATATGYPATTVEKTLAKTYPDGAVGTFMHSYAQMAFESRDRATDFEKATASVFRDVFGFKAEHIGQRGRVPDVVIASDTEHYGALLDSKAYAKGYSIGISQQNRMRDYITDFPTYRLTDAPLAFFAYVVAEYKSTINGQLKEIAETNGVPGSAITARDIIRMVEHHQDTPYTHAQIRELLSVNRAVTYQDLS</sequence>
<dbReference type="Gene3D" id="3.40.91.30">
    <property type="match status" value="1"/>
</dbReference>
<dbReference type="GO" id="GO:0009036">
    <property type="term" value="F:type II site-specific deoxyribonuclease activity"/>
    <property type="evidence" value="ECO:0007669"/>
    <property type="project" value="InterPro"/>
</dbReference>
<name>A0A7T4MVD1_9MICC</name>
<evidence type="ECO:0000313" key="1">
    <source>
        <dbReference type="EMBL" id="QQC60204.1"/>
    </source>
</evidence>
<proteinExistence type="predicted"/>
<dbReference type="EMBL" id="CP066078">
    <property type="protein sequence ID" value="QQC60204.1"/>
    <property type="molecule type" value="Genomic_DNA"/>
</dbReference>
<accession>A0A7T4MVD1</accession>
<protein>
    <recommendedName>
        <fullName evidence="3">FokI cleavage domain-containing protein</fullName>
    </recommendedName>
</protein>